<keyword evidence="1" id="KW-0694">RNA-binding</keyword>
<evidence type="ECO:0000259" key="3">
    <source>
        <dbReference type="PROSITE" id="PS50102"/>
    </source>
</evidence>
<protein>
    <recommendedName>
        <fullName evidence="3">RRM domain-containing protein</fullName>
    </recommendedName>
</protein>
<feature type="region of interest" description="Disordered" evidence="2">
    <location>
        <begin position="154"/>
        <end position="193"/>
    </location>
</feature>
<dbReference type="InterPro" id="IPR012677">
    <property type="entry name" value="Nucleotide-bd_a/b_plait_sf"/>
</dbReference>
<feature type="compositionally biased region" description="Polar residues" evidence="2">
    <location>
        <begin position="184"/>
        <end position="193"/>
    </location>
</feature>
<reference evidence="4" key="1">
    <citation type="submission" date="2022-07" db="EMBL/GenBank/DDBJ databases">
        <title>Phylogenomic reconstructions and comparative analyses of Kickxellomycotina fungi.</title>
        <authorList>
            <person name="Reynolds N.K."/>
            <person name="Stajich J.E."/>
            <person name="Barry K."/>
            <person name="Grigoriev I.V."/>
            <person name="Crous P."/>
            <person name="Smith M.E."/>
        </authorList>
    </citation>
    <scope>NUCLEOTIDE SEQUENCE</scope>
    <source>
        <strain evidence="4">NBRC 105413</strain>
    </source>
</reference>
<dbReference type="GO" id="GO:0003723">
    <property type="term" value="F:RNA binding"/>
    <property type="evidence" value="ECO:0007669"/>
    <property type="project" value="UniProtKB-UniRule"/>
</dbReference>
<gene>
    <name evidence="4" type="ORF">LPJ64_005231</name>
</gene>
<feature type="domain" description="RRM" evidence="3">
    <location>
        <begin position="27"/>
        <end position="128"/>
    </location>
</feature>
<evidence type="ECO:0000256" key="2">
    <source>
        <dbReference type="SAM" id="MobiDB-lite"/>
    </source>
</evidence>
<organism evidence="4 5">
    <name type="scientific">Coemansia asiatica</name>
    <dbReference type="NCBI Taxonomy" id="1052880"/>
    <lineage>
        <taxon>Eukaryota</taxon>
        <taxon>Fungi</taxon>
        <taxon>Fungi incertae sedis</taxon>
        <taxon>Zoopagomycota</taxon>
        <taxon>Kickxellomycotina</taxon>
        <taxon>Kickxellomycetes</taxon>
        <taxon>Kickxellales</taxon>
        <taxon>Kickxellaceae</taxon>
        <taxon>Coemansia</taxon>
    </lineage>
</organism>
<dbReference type="SUPFAM" id="SSF54928">
    <property type="entry name" value="RNA-binding domain, RBD"/>
    <property type="match status" value="1"/>
</dbReference>
<comment type="caution">
    <text evidence="4">The sequence shown here is derived from an EMBL/GenBank/DDBJ whole genome shotgun (WGS) entry which is preliminary data.</text>
</comment>
<accession>A0A9W8CGK6</accession>
<dbReference type="InterPro" id="IPR000504">
    <property type="entry name" value="RRM_dom"/>
</dbReference>
<dbReference type="Proteomes" id="UP001145021">
    <property type="component" value="Unassembled WGS sequence"/>
</dbReference>
<evidence type="ECO:0000256" key="1">
    <source>
        <dbReference type="PROSITE-ProRule" id="PRU00176"/>
    </source>
</evidence>
<evidence type="ECO:0000313" key="5">
    <source>
        <dbReference type="Proteomes" id="UP001145021"/>
    </source>
</evidence>
<proteinExistence type="predicted"/>
<dbReference type="PROSITE" id="PS50102">
    <property type="entry name" value="RRM"/>
    <property type="match status" value="1"/>
</dbReference>
<dbReference type="Pfam" id="PF00076">
    <property type="entry name" value="RRM_1"/>
    <property type="match status" value="1"/>
</dbReference>
<dbReference type="CDD" id="cd00590">
    <property type="entry name" value="RRM_SF"/>
    <property type="match status" value="1"/>
</dbReference>
<dbReference type="Gene3D" id="3.30.70.330">
    <property type="match status" value="1"/>
</dbReference>
<dbReference type="InterPro" id="IPR035979">
    <property type="entry name" value="RBD_domain_sf"/>
</dbReference>
<keyword evidence="5" id="KW-1185">Reference proteome</keyword>
<dbReference type="EMBL" id="JANBOH010000315">
    <property type="protein sequence ID" value="KAJ1642945.1"/>
    <property type="molecule type" value="Genomic_DNA"/>
</dbReference>
<dbReference type="AlphaFoldDB" id="A0A9W8CGK6"/>
<evidence type="ECO:0000313" key="4">
    <source>
        <dbReference type="EMBL" id="KAJ1642945.1"/>
    </source>
</evidence>
<name>A0A9W8CGK6_9FUNG</name>
<sequence>MFRNILTRASAFGRVASSQQSRNLACCSIYVKGLPLDITEEKLRPHVEKFGPIYEIHLPKVKTNDIYSMAFVKLYTGEIPPTIEEVAKLPDPSMVEVNELNKRSAEAIAYLNNLNIDGSSVTASIARKNQLDTIQFNARFVLRKSNDPEFARRHDERRQAIRGSNSESKDYRAGYADGFKDGLSSVNKSNGSE</sequence>